<dbReference type="OrthoDB" id="1038500at2"/>
<name>A0A1M5RPI1_9FLAO</name>
<dbReference type="Proteomes" id="UP000184384">
    <property type="component" value="Unassembled WGS sequence"/>
</dbReference>
<organism evidence="2 3">
    <name type="scientific">Flavobacterium granuli</name>
    <dbReference type="NCBI Taxonomy" id="280093"/>
    <lineage>
        <taxon>Bacteria</taxon>
        <taxon>Pseudomonadati</taxon>
        <taxon>Bacteroidota</taxon>
        <taxon>Flavobacteriia</taxon>
        <taxon>Flavobacteriales</taxon>
        <taxon>Flavobacteriaceae</taxon>
        <taxon>Flavobacterium</taxon>
    </lineage>
</organism>
<dbReference type="Pfam" id="PF13595">
    <property type="entry name" value="DUF4138"/>
    <property type="match status" value="1"/>
</dbReference>
<gene>
    <name evidence="1" type="ORF">BC624_10648</name>
    <name evidence="2" type="ORF">SAMN05443373_11074</name>
</gene>
<evidence type="ECO:0000313" key="3">
    <source>
        <dbReference type="Proteomes" id="UP000184384"/>
    </source>
</evidence>
<reference evidence="3" key="1">
    <citation type="submission" date="2016-11" db="EMBL/GenBank/DDBJ databases">
        <authorList>
            <person name="Varghese N."/>
            <person name="Submissions S."/>
        </authorList>
    </citation>
    <scope>NUCLEOTIDE SEQUENCE [LARGE SCALE GENOMIC DNA]</scope>
    <source>
        <strain evidence="3">DSM 19729</strain>
    </source>
</reference>
<sequence length="282" mass="32517">MKNMSLLVLLYIGCSTGNVFGQQQLPRSERYQIESDSLVIGHSKTTTIVFPYSVKSVDRGSNAVLVQKGKDVENILQLKAAHPNFIETNLTVVTSDGQLYSFVLNYNEETPILNWIISKAKGERQEHLVSPDNENEVDLHDYSALASYERKKLRGVRDKRFGIKFQLNGLFIYENVMYYRIRIENNSNINYDISQLRFFIRDQKKSKRTASQEIEIKPIYIYNNPLVIEQLSEAFAVFALEKFTIPDKKYLAIQLMENRGGRHLELRVKNGKMMQLAVLPAL</sequence>
<accession>A0A1M5RPI1</accession>
<dbReference type="AlphaFoldDB" id="A0A1M5RPI1"/>
<evidence type="ECO:0000313" key="2">
    <source>
        <dbReference type="EMBL" id="SHH28060.1"/>
    </source>
</evidence>
<evidence type="ECO:0000313" key="1">
    <source>
        <dbReference type="EMBL" id="PRZ22800.1"/>
    </source>
</evidence>
<reference evidence="1 4" key="3">
    <citation type="submission" date="2018-03" db="EMBL/GenBank/DDBJ databases">
        <title>Genomic Encyclopedia of Archaeal and Bacterial Type Strains, Phase II (KMG-II): from individual species to whole genera.</title>
        <authorList>
            <person name="Goeker M."/>
        </authorList>
    </citation>
    <scope>NUCLEOTIDE SEQUENCE [LARGE SCALE GENOMIC DNA]</scope>
    <source>
        <strain evidence="1 4">DSM 17797</strain>
    </source>
</reference>
<keyword evidence="4" id="KW-1185">Reference proteome</keyword>
<dbReference type="NCBIfam" id="TIGR03780">
    <property type="entry name" value="Bac_Flav_CT_N"/>
    <property type="match status" value="1"/>
</dbReference>
<dbReference type="InterPro" id="IPR022298">
    <property type="entry name" value="Conjug_transposon_TraN"/>
</dbReference>
<evidence type="ECO:0000313" key="4">
    <source>
        <dbReference type="Proteomes" id="UP000237771"/>
    </source>
</evidence>
<dbReference type="EMBL" id="PVUB01000006">
    <property type="protein sequence ID" value="PRZ22800.1"/>
    <property type="molecule type" value="Genomic_DNA"/>
</dbReference>
<dbReference type="STRING" id="280093.SAMN05443373_11074"/>
<dbReference type="Proteomes" id="UP000237771">
    <property type="component" value="Unassembled WGS sequence"/>
</dbReference>
<reference evidence="2" key="2">
    <citation type="submission" date="2016-11" db="EMBL/GenBank/DDBJ databases">
        <authorList>
            <person name="Jaros S."/>
            <person name="Januszkiewicz K."/>
            <person name="Wedrychowicz H."/>
        </authorList>
    </citation>
    <scope>NUCLEOTIDE SEQUENCE [LARGE SCALE GENOMIC DNA]</scope>
    <source>
        <strain evidence="2">DSM 19729</strain>
    </source>
</reference>
<protein>
    <submittedName>
        <fullName evidence="1 2">Conjugative transposon TraN protein</fullName>
    </submittedName>
</protein>
<dbReference type="EMBL" id="FQWO01000010">
    <property type="protein sequence ID" value="SHH28060.1"/>
    <property type="molecule type" value="Genomic_DNA"/>
</dbReference>
<proteinExistence type="predicted"/>
<dbReference type="RefSeq" id="WP_072944982.1">
    <property type="nucleotide sequence ID" value="NZ_FQWO01000010.1"/>
</dbReference>